<dbReference type="Proteomes" id="UP000192932">
    <property type="component" value="Chromosome"/>
</dbReference>
<feature type="transmembrane region" description="Helical" evidence="1">
    <location>
        <begin position="218"/>
        <end position="236"/>
    </location>
</feature>
<evidence type="ECO:0008006" key="4">
    <source>
        <dbReference type="Google" id="ProtNLM"/>
    </source>
</evidence>
<feature type="transmembrane region" description="Helical" evidence="1">
    <location>
        <begin position="30"/>
        <end position="49"/>
    </location>
</feature>
<name>A0A1W6AG19_BACMY</name>
<accession>A0A1W6AG19</accession>
<feature type="transmembrane region" description="Helical" evidence="1">
    <location>
        <begin position="102"/>
        <end position="121"/>
    </location>
</feature>
<feature type="transmembrane region" description="Helical" evidence="1">
    <location>
        <begin position="61"/>
        <end position="81"/>
    </location>
</feature>
<sequence length="421" mass="48789">MELLFYLVISLSILMTILIIGYTKDLFNPVSLTGFFWILPVLFSSFKLSGLQQGEWTDLTYVLLIYSMLAFVILPSIFIFASYKKDVLNNSKEKLEKLSMRVNKNFVLVLTFIVVGAYFLENKISSGYILPILLTNSSIDIHTVSVSILSIITRSFVPVASLLLFMVYLNEKKRLYIFLIILVLLLPVTRLARFDIVMAVIPLMGLFFAITKNKRKFMFRFGIVFVIMLLMGAAIGEVRMTHGYKYDISYAEGISYRGYGGPFDVFAILYGYFALSVENLDRFISANYQFADFQYGKFILRPVFVGILKFNNIFVDYPLYEYVNEMRNPVAGFATVHTALVDFSMDFGYYLAIIPMVLFSMIGVYMYVNSYKSINSKIMYLVYSQVYIFMAFQNLFIEPRLWYQLLFFFLLFRYIGKEKNG</sequence>
<feature type="transmembrane region" description="Helical" evidence="1">
    <location>
        <begin position="378"/>
        <end position="395"/>
    </location>
</feature>
<evidence type="ECO:0000313" key="3">
    <source>
        <dbReference type="Proteomes" id="UP000192932"/>
    </source>
</evidence>
<protein>
    <recommendedName>
        <fullName evidence="4">Oligosaccharide repeat unit polymerase</fullName>
    </recommendedName>
</protein>
<feature type="transmembrane region" description="Helical" evidence="1">
    <location>
        <begin position="141"/>
        <end position="168"/>
    </location>
</feature>
<dbReference type="EMBL" id="CP020743">
    <property type="protein sequence ID" value="ARJ24838.1"/>
    <property type="molecule type" value="Genomic_DNA"/>
</dbReference>
<feature type="transmembrane region" description="Helical" evidence="1">
    <location>
        <begin position="298"/>
        <end position="320"/>
    </location>
</feature>
<dbReference type="RefSeq" id="WP_085312840.1">
    <property type="nucleotide sequence ID" value="NZ_CP020743.1"/>
</dbReference>
<dbReference type="NCBIfam" id="TIGR04370">
    <property type="entry name" value="glyco_rpt_poly"/>
    <property type="match status" value="1"/>
</dbReference>
<proteinExistence type="predicted"/>
<feature type="transmembrane region" description="Helical" evidence="1">
    <location>
        <begin position="347"/>
        <end position="366"/>
    </location>
</feature>
<evidence type="ECO:0000313" key="2">
    <source>
        <dbReference type="EMBL" id="ARJ24838.1"/>
    </source>
</evidence>
<gene>
    <name evidence="2" type="ORF">B7492_28280</name>
</gene>
<keyword evidence="1" id="KW-0812">Transmembrane</keyword>
<feature type="transmembrane region" description="Helical" evidence="1">
    <location>
        <begin position="6"/>
        <end position="23"/>
    </location>
</feature>
<feature type="transmembrane region" description="Helical" evidence="1">
    <location>
        <begin position="256"/>
        <end position="277"/>
    </location>
</feature>
<keyword evidence="1" id="KW-1133">Transmembrane helix</keyword>
<evidence type="ECO:0000256" key="1">
    <source>
        <dbReference type="SAM" id="Phobius"/>
    </source>
</evidence>
<feature type="transmembrane region" description="Helical" evidence="1">
    <location>
        <begin position="196"/>
        <end position="211"/>
    </location>
</feature>
<feature type="transmembrane region" description="Helical" evidence="1">
    <location>
        <begin position="175"/>
        <end position="190"/>
    </location>
</feature>
<reference evidence="2 3" key="1">
    <citation type="submission" date="2017-04" db="EMBL/GenBank/DDBJ databases">
        <title>The Characteristic of a Fine Plant Growth-Promoting Rhizobacteria Bacillus mycoides Gnyt1 and its Whole Genome Sequencing Analysis.</title>
        <authorList>
            <person name="Li J.H."/>
            <person name="Yao T."/>
        </authorList>
    </citation>
    <scope>NUCLEOTIDE SEQUENCE [LARGE SCALE GENOMIC DNA]</scope>
    <source>
        <strain evidence="2 3">Gnyt1</strain>
    </source>
</reference>
<feature type="transmembrane region" description="Helical" evidence="1">
    <location>
        <begin position="401"/>
        <end position="416"/>
    </location>
</feature>
<keyword evidence="1" id="KW-0472">Membrane</keyword>
<dbReference type="AlphaFoldDB" id="A0A1W6AG19"/>
<organism evidence="2 3">
    <name type="scientific">Bacillus mycoides</name>
    <dbReference type="NCBI Taxonomy" id="1405"/>
    <lineage>
        <taxon>Bacteria</taxon>
        <taxon>Bacillati</taxon>
        <taxon>Bacillota</taxon>
        <taxon>Bacilli</taxon>
        <taxon>Bacillales</taxon>
        <taxon>Bacillaceae</taxon>
        <taxon>Bacillus</taxon>
        <taxon>Bacillus cereus group</taxon>
    </lineage>
</organism>